<dbReference type="AlphaFoldDB" id="A0A0R3Q6S2"/>
<reference evidence="1 2" key="2">
    <citation type="submission" date="2018-11" db="EMBL/GenBank/DDBJ databases">
        <authorList>
            <consortium name="Pathogen Informatics"/>
        </authorList>
    </citation>
    <scope>NUCLEOTIDE SEQUENCE [LARGE SCALE GENOMIC DNA]</scope>
</reference>
<dbReference type="GO" id="GO:0016491">
    <property type="term" value="F:oxidoreductase activity"/>
    <property type="evidence" value="ECO:0007669"/>
    <property type="project" value="InterPro"/>
</dbReference>
<dbReference type="SUPFAM" id="SSF47240">
    <property type="entry name" value="Ferritin-like"/>
    <property type="match status" value="1"/>
</dbReference>
<evidence type="ECO:0000313" key="3">
    <source>
        <dbReference type="WBParaSite" id="BTMF_0000202601-mRNA-1"/>
    </source>
</evidence>
<proteinExistence type="predicted"/>
<gene>
    <name evidence="1" type="ORF">BTMF_LOCUS1353</name>
</gene>
<name>A0A0R3Q6S2_9BILA</name>
<protein>
    <submittedName>
        <fullName evidence="3">Doublecortin domain-containing protein</fullName>
    </submittedName>
</protein>
<sequence length="82" mass="9473">MPLEEVNVNCSDLLSVKENLTIQKTEPPCGTYETATTTVRYESNGEILLAENPNRFVIFPIKFHDIWDFYKKALASFWTVDE</sequence>
<dbReference type="InterPro" id="IPR012348">
    <property type="entry name" value="RNR-like"/>
</dbReference>
<dbReference type="EMBL" id="UZAG01000970">
    <property type="protein sequence ID" value="VDO10043.1"/>
    <property type="molecule type" value="Genomic_DNA"/>
</dbReference>
<dbReference type="Gene3D" id="1.10.620.20">
    <property type="entry name" value="Ribonucleotide Reductase, subunit A"/>
    <property type="match status" value="1"/>
</dbReference>
<dbReference type="WBParaSite" id="BTMF_0000202601-mRNA-1">
    <property type="protein sequence ID" value="BTMF_0000202601-mRNA-1"/>
    <property type="gene ID" value="BTMF_0000202601"/>
</dbReference>
<accession>A0A0R3Q6S2</accession>
<keyword evidence="2" id="KW-1185">Reference proteome</keyword>
<evidence type="ECO:0000313" key="1">
    <source>
        <dbReference type="EMBL" id="VDO10043.1"/>
    </source>
</evidence>
<dbReference type="InterPro" id="IPR009078">
    <property type="entry name" value="Ferritin-like_SF"/>
</dbReference>
<reference evidence="3" key="1">
    <citation type="submission" date="2017-02" db="UniProtKB">
        <authorList>
            <consortium name="WormBaseParasite"/>
        </authorList>
    </citation>
    <scope>IDENTIFICATION</scope>
</reference>
<dbReference type="STRING" id="42155.A0A0R3Q6S2"/>
<dbReference type="Proteomes" id="UP000280834">
    <property type="component" value="Unassembled WGS sequence"/>
</dbReference>
<evidence type="ECO:0000313" key="2">
    <source>
        <dbReference type="Proteomes" id="UP000280834"/>
    </source>
</evidence>
<organism evidence="3">
    <name type="scientific">Brugia timori</name>
    <dbReference type="NCBI Taxonomy" id="42155"/>
    <lineage>
        <taxon>Eukaryota</taxon>
        <taxon>Metazoa</taxon>
        <taxon>Ecdysozoa</taxon>
        <taxon>Nematoda</taxon>
        <taxon>Chromadorea</taxon>
        <taxon>Rhabditida</taxon>
        <taxon>Spirurina</taxon>
        <taxon>Spiruromorpha</taxon>
        <taxon>Filarioidea</taxon>
        <taxon>Onchocercidae</taxon>
        <taxon>Brugia</taxon>
    </lineage>
</organism>